<protein>
    <submittedName>
        <fullName evidence="4">PaaI family thioesterase</fullName>
        <ecNumber evidence="4">3.1.2.-</ecNumber>
    </submittedName>
</protein>
<evidence type="ECO:0000313" key="5">
    <source>
        <dbReference type="Proteomes" id="UP001290462"/>
    </source>
</evidence>
<dbReference type="GeneID" id="83604779"/>
<comment type="similarity">
    <text evidence="1">Belongs to the thioesterase PaaI family.</text>
</comment>
<keyword evidence="2 4" id="KW-0378">Hydrolase</keyword>
<accession>A0AAW9K0N0</accession>
<sequence length="122" mass="13321">MTLMDHLGIHYKNISKDSVELELTIEEQHKQPYGIMHGGISAVLAETAASLGANAQLDTTKEVAVGLELNLNHLRAVPNGTIIAVATPLHIGKKTQVWEIKITNEQKKLVSAGRCTLFIQEL</sequence>
<dbReference type="PANTHER" id="PTHR43240:SF5">
    <property type="entry name" value="1,4-DIHYDROXY-2-NAPHTHOYL-COA THIOESTERASE 1"/>
    <property type="match status" value="1"/>
</dbReference>
<dbReference type="GO" id="GO:0061522">
    <property type="term" value="F:1,4-dihydroxy-2-naphthoyl-CoA thioesterase activity"/>
    <property type="evidence" value="ECO:0007669"/>
    <property type="project" value="TreeGrafter"/>
</dbReference>
<dbReference type="GO" id="GO:0005829">
    <property type="term" value="C:cytosol"/>
    <property type="evidence" value="ECO:0007669"/>
    <property type="project" value="TreeGrafter"/>
</dbReference>
<evidence type="ECO:0000313" key="4">
    <source>
        <dbReference type="EMBL" id="MDZ5759296.1"/>
    </source>
</evidence>
<dbReference type="NCBIfam" id="TIGR00369">
    <property type="entry name" value="unchar_dom_1"/>
    <property type="match status" value="1"/>
</dbReference>
<dbReference type="PANTHER" id="PTHR43240">
    <property type="entry name" value="1,4-DIHYDROXY-2-NAPHTHOYL-COA THIOESTERASE 1"/>
    <property type="match status" value="1"/>
</dbReference>
<gene>
    <name evidence="4" type="ORF">RAK27_11545</name>
</gene>
<dbReference type="Pfam" id="PF03061">
    <property type="entry name" value="4HBT"/>
    <property type="match status" value="1"/>
</dbReference>
<name>A0AAW9K0N0_CARML</name>
<dbReference type="InterPro" id="IPR003736">
    <property type="entry name" value="PAAI_dom"/>
</dbReference>
<dbReference type="RefSeq" id="WP_010053536.1">
    <property type="nucleotide sequence ID" value="NZ_BJOJ01000045.1"/>
</dbReference>
<dbReference type="AlphaFoldDB" id="A0AAW9K0N0"/>
<evidence type="ECO:0000256" key="2">
    <source>
        <dbReference type="ARBA" id="ARBA00022801"/>
    </source>
</evidence>
<comment type="caution">
    <text evidence="4">The sequence shown here is derived from an EMBL/GenBank/DDBJ whole genome shotgun (WGS) entry which is preliminary data.</text>
</comment>
<dbReference type="InterPro" id="IPR029069">
    <property type="entry name" value="HotDog_dom_sf"/>
</dbReference>
<proteinExistence type="inferred from homology"/>
<dbReference type="Gene3D" id="3.10.129.10">
    <property type="entry name" value="Hotdog Thioesterase"/>
    <property type="match status" value="1"/>
</dbReference>
<feature type="domain" description="Thioesterase" evidence="3">
    <location>
        <begin position="33"/>
        <end position="110"/>
    </location>
</feature>
<dbReference type="CDD" id="cd03443">
    <property type="entry name" value="PaaI_thioesterase"/>
    <property type="match status" value="1"/>
</dbReference>
<dbReference type="SUPFAM" id="SSF54637">
    <property type="entry name" value="Thioesterase/thiol ester dehydrase-isomerase"/>
    <property type="match status" value="1"/>
</dbReference>
<reference evidence="4" key="1">
    <citation type="submission" date="2023-08" db="EMBL/GenBank/DDBJ databases">
        <title>Genomic characterization of piscicolin 126 produced by Carnobacterium maltaromaticum CM22 strain isolated from salmon (Salmo salar).</title>
        <authorList>
            <person name="Gonzalez-Gragera E."/>
            <person name="Garcia-Lopez J.D."/>
            <person name="Teso-Perez C."/>
            <person name="Gimenez-Hernandez I."/>
            <person name="Peralta-Sanchez J.M."/>
            <person name="Valdivia E."/>
            <person name="Montalban-Lopez M."/>
            <person name="Martin-Platero A.M."/>
            <person name="Banos A."/>
            <person name="Martinez-Bueno M."/>
        </authorList>
    </citation>
    <scope>NUCLEOTIDE SEQUENCE</scope>
    <source>
        <strain evidence="4">CM22</strain>
    </source>
</reference>
<dbReference type="Proteomes" id="UP001290462">
    <property type="component" value="Unassembled WGS sequence"/>
</dbReference>
<evidence type="ECO:0000259" key="3">
    <source>
        <dbReference type="Pfam" id="PF03061"/>
    </source>
</evidence>
<evidence type="ECO:0000256" key="1">
    <source>
        <dbReference type="ARBA" id="ARBA00008324"/>
    </source>
</evidence>
<dbReference type="EC" id="3.1.2.-" evidence="4"/>
<organism evidence="4 5">
    <name type="scientific">Carnobacterium maltaromaticum</name>
    <name type="common">Carnobacterium piscicola</name>
    <dbReference type="NCBI Taxonomy" id="2751"/>
    <lineage>
        <taxon>Bacteria</taxon>
        <taxon>Bacillati</taxon>
        <taxon>Bacillota</taxon>
        <taxon>Bacilli</taxon>
        <taxon>Lactobacillales</taxon>
        <taxon>Carnobacteriaceae</taxon>
        <taxon>Carnobacterium</taxon>
    </lineage>
</organism>
<dbReference type="EMBL" id="JAVBVO010000003">
    <property type="protein sequence ID" value="MDZ5759296.1"/>
    <property type="molecule type" value="Genomic_DNA"/>
</dbReference>
<dbReference type="InterPro" id="IPR006683">
    <property type="entry name" value="Thioestr_dom"/>
</dbReference>